<protein>
    <submittedName>
        <fullName evidence="1">Uncharacterized protein</fullName>
    </submittedName>
</protein>
<evidence type="ECO:0000313" key="2">
    <source>
        <dbReference type="Proteomes" id="UP000005019"/>
    </source>
</evidence>
<comment type="caution">
    <text evidence="1">The sequence shown here is derived from an EMBL/GenBank/DDBJ whole genome shotgun (WGS) entry which is preliminary data.</text>
</comment>
<keyword evidence="2" id="KW-1185">Reference proteome</keyword>
<evidence type="ECO:0000313" key="1">
    <source>
        <dbReference type="EMBL" id="EGK72454.1"/>
    </source>
</evidence>
<sequence>MQTYRFDLPQLSAPVGIAVEATSVHYVRGNARGWSNAILVSADATSQRVRMVPGQKLRFNAPVKQLYIENADGEAGIVGELVAGLADFQDSRVIGNLTVSERELASAIEGKNFYMQRSALIAASGAGNVAIFGLRNHEDSGVILVVKRLVVSLKNDAIGLLRQGYSFQRDVAFPATDTWTAWSSWPQGTNARLYDNATWSSLISASKARMLVTVSTDPYVHNGEDLYFRQSLVLDRFPRVVEPGRGLAWIVMSQTIATTACIEVEWTELAESDVEFI</sequence>
<dbReference type="AlphaFoldDB" id="F5RAK5"/>
<accession>F5RAK5</accession>
<proteinExistence type="predicted"/>
<name>F5RAK5_METUF</name>
<dbReference type="RefSeq" id="WP_008059814.1">
    <property type="nucleotide sequence ID" value="NZ_AFHG01000036.1"/>
</dbReference>
<reference evidence="1 2" key="1">
    <citation type="journal article" date="2011" name="J. Bacteriol.">
        <title>Genome sequence of Methyloversatilis universalis FAM5T, a methylotrophic representative of the order Rhodocyclales.</title>
        <authorList>
            <person name="Kittichotirat W."/>
            <person name="Good N.M."/>
            <person name="Hall R."/>
            <person name="Bringel F."/>
            <person name="Lajus A."/>
            <person name="Medigue C."/>
            <person name="Smalley N.E."/>
            <person name="Beck D."/>
            <person name="Bumgarner R."/>
            <person name="Vuilleumier S."/>
            <person name="Kalyuzhnaya M.G."/>
        </authorList>
    </citation>
    <scope>NUCLEOTIDE SEQUENCE [LARGE SCALE GENOMIC DNA]</scope>
    <source>
        <strain evidence="2">ATCC BAA-1314 / JCM 13912 / FAM5</strain>
    </source>
</reference>
<gene>
    <name evidence="1" type="ORF">METUNv1_01219</name>
</gene>
<dbReference type="Proteomes" id="UP000005019">
    <property type="component" value="Unassembled WGS sequence"/>
</dbReference>
<organism evidence="1 2">
    <name type="scientific">Methyloversatilis universalis (strain ATCC BAA-1314 / DSM 25237 / JCM 13912 / CCUG 52030 / FAM5)</name>
    <dbReference type="NCBI Taxonomy" id="1000565"/>
    <lineage>
        <taxon>Bacteria</taxon>
        <taxon>Pseudomonadati</taxon>
        <taxon>Pseudomonadota</taxon>
        <taxon>Betaproteobacteria</taxon>
        <taxon>Nitrosomonadales</taxon>
        <taxon>Sterolibacteriaceae</taxon>
        <taxon>Methyloversatilis</taxon>
    </lineage>
</organism>
<dbReference type="STRING" id="1000565.METUNv1_01219"/>
<dbReference type="EMBL" id="AFHG01000036">
    <property type="protein sequence ID" value="EGK72454.1"/>
    <property type="molecule type" value="Genomic_DNA"/>
</dbReference>